<gene>
    <name evidence="1" type="ORF">H8K20_12515</name>
</gene>
<evidence type="ECO:0000313" key="1">
    <source>
        <dbReference type="EMBL" id="MBC3517213.1"/>
    </source>
</evidence>
<evidence type="ECO:0000313" key="2">
    <source>
        <dbReference type="Proteomes" id="UP000597668"/>
    </source>
</evidence>
<dbReference type="AlphaFoldDB" id="A0A8J6IR55"/>
<keyword evidence="2" id="KW-1185">Reference proteome</keyword>
<proteinExistence type="predicted"/>
<evidence type="ECO:0008006" key="3">
    <source>
        <dbReference type="Google" id="ProtNLM"/>
    </source>
</evidence>
<accession>A0A8J6IR55</accession>
<reference evidence="1" key="1">
    <citation type="submission" date="2020-08" db="EMBL/GenBank/DDBJ databases">
        <authorList>
            <person name="Liu C."/>
            <person name="Sun Q."/>
        </authorList>
    </citation>
    <scope>NUCLEOTIDE SEQUENCE</scope>
    <source>
        <strain evidence="1">NSJ-65</strain>
    </source>
</reference>
<dbReference type="RefSeq" id="WP_186488654.1">
    <property type="nucleotide sequence ID" value="NZ_JACOGI010000003.1"/>
</dbReference>
<sequence>MAHTAQDRYSKLVDAKLRYTLVKKDGVFFNNRYEGDPKAGNVKIPVRDTEVSVQSYDKANGVAGTNGSTAYVSMAITKDYAVNEIVDGYDAASVPDNLVADRLDSAGYSLALQMEQDATACLEAAATTFGNTTALTKNTVYESIVDVRTKMSEAKVPNDNRRWLACTPATYSLILKSPEFISASNLGDEVKQTGALGRIAGFLVFEDATLSATTEFIAGHPDWCCRVKEWAVPVHNQDINGSGKYIGATAIQGRQVYDHKVTKATAVYIKKTAGIGG</sequence>
<comment type="caution">
    <text evidence="1">The sequence shown here is derived from an EMBL/GenBank/DDBJ whole genome shotgun (WGS) entry which is preliminary data.</text>
</comment>
<organism evidence="1 2">
    <name type="scientific">Neobittarella massiliensis</name>
    <name type="common">ex Bilen et al. 2018</name>
    <dbReference type="NCBI Taxonomy" id="2041842"/>
    <lineage>
        <taxon>Bacteria</taxon>
        <taxon>Bacillati</taxon>
        <taxon>Bacillota</taxon>
        <taxon>Clostridia</taxon>
        <taxon>Eubacteriales</taxon>
        <taxon>Oscillospiraceae</taxon>
        <taxon>Neobittarella (ex Bilen et al. 2018)</taxon>
    </lineage>
</organism>
<dbReference type="Proteomes" id="UP000597668">
    <property type="component" value="Unassembled WGS sequence"/>
</dbReference>
<dbReference type="EMBL" id="JACOGI010000003">
    <property type="protein sequence ID" value="MBC3517213.1"/>
    <property type="molecule type" value="Genomic_DNA"/>
</dbReference>
<name>A0A8J6IR55_9FIRM</name>
<protein>
    <recommendedName>
        <fullName evidence="3">Capsid protein</fullName>
    </recommendedName>
</protein>